<keyword evidence="1" id="KW-0812">Transmembrane</keyword>
<organism evidence="2 3">
    <name type="scientific">Candidatus Fimihabitans intestinipullorum</name>
    <dbReference type="NCBI Taxonomy" id="2840820"/>
    <lineage>
        <taxon>Bacteria</taxon>
        <taxon>Bacillati</taxon>
        <taxon>Mycoplasmatota</taxon>
        <taxon>Mycoplasmatota incertae sedis</taxon>
        <taxon>Candidatus Fimihabitans</taxon>
    </lineage>
</organism>
<gene>
    <name evidence="2" type="ORF">IAD49_04745</name>
</gene>
<sequence>MLDLLNEFVNNNVLYYGTLFVLSIIFVFLICYAMWSHYKVKLIAEMKANTESLDKEETPQVVEEVEHQEDEKTTEATLKIENLLDQMKVDLEAQKQEAIDHFENQQEENSIISYQELKKLAQDRGLVIDDEEAPLVTTSELLNRRAEVSPIAESTSVKEEVKEALMRPKEAPHHREYKRTQFISPVYGLMDDESHPVKPVSSKSQVEVSTYHEETSHGDAHKPKINVQALEDENRHLDEFLQSLKEFRNNL</sequence>
<keyword evidence="1" id="KW-1133">Transmembrane helix</keyword>
<comment type="caution">
    <text evidence="2">The sequence shown here is derived from an EMBL/GenBank/DDBJ whole genome shotgun (WGS) entry which is preliminary data.</text>
</comment>
<feature type="transmembrane region" description="Helical" evidence="1">
    <location>
        <begin position="13"/>
        <end position="35"/>
    </location>
</feature>
<dbReference type="Proteomes" id="UP000824087">
    <property type="component" value="Unassembled WGS sequence"/>
</dbReference>
<evidence type="ECO:0000313" key="2">
    <source>
        <dbReference type="EMBL" id="HIU22870.1"/>
    </source>
</evidence>
<dbReference type="AlphaFoldDB" id="A0A9D1HWZ5"/>
<dbReference type="EMBL" id="DVML01000025">
    <property type="protein sequence ID" value="HIU22870.1"/>
    <property type="molecule type" value="Genomic_DNA"/>
</dbReference>
<reference evidence="2" key="2">
    <citation type="journal article" date="2021" name="PeerJ">
        <title>Extensive microbial diversity within the chicken gut microbiome revealed by metagenomics and culture.</title>
        <authorList>
            <person name="Gilroy R."/>
            <person name="Ravi A."/>
            <person name="Getino M."/>
            <person name="Pursley I."/>
            <person name="Horton D.L."/>
            <person name="Alikhan N.F."/>
            <person name="Baker D."/>
            <person name="Gharbi K."/>
            <person name="Hall N."/>
            <person name="Watson M."/>
            <person name="Adriaenssens E.M."/>
            <person name="Foster-Nyarko E."/>
            <person name="Jarju S."/>
            <person name="Secka A."/>
            <person name="Antonio M."/>
            <person name="Oren A."/>
            <person name="Chaudhuri R.R."/>
            <person name="La Ragione R."/>
            <person name="Hildebrand F."/>
            <person name="Pallen M.J."/>
        </authorList>
    </citation>
    <scope>NUCLEOTIDE SEQUENCE</scope>
    <source>
        <strain evidence="2">CHK197-8231</strain>
    </source>
</reference>
<evidence type="ECO:0000313" key="3">
    <source>
        <dbReference type="Proteomes" id="UP000824087"/>
    </source>
</evidence>
<accession>A0A9D1HWZ5</accession>
<evidence type="ECO:0000256" key="1">
    <source>
        <dbReference type="SAM" id="Phobius"/>
    </source>
</evidence>
<name>A0A9D1HWZ5_9BACT</name>
<protein>
    <submittedName>
        <fullName evidence="2">Uncharacterized protein</fullName>
    </submittedName>
</protein>
<reference evidence="2" key="1">
    <citation type="submission" date="2020-10" db="EMBL/GenBank/DDBJ databases">
        <authorList>
            <person name="Gilroy R."/>
        </authorList>
    </citation>
    <scope>NUCLEOTIDE SEQUENCE</scope>
    <source>
        <strain evidence="2">CHK197-8231</strain>
    </source>
</reference>
<keyword evidence="1" id="KW-0472">Membrane</keyword>
<proteinExistence type="predicted"/>